<dbReference type="RefSeq" id="WP_222875417.1">
    <property type="nucleotide sequence ID" value="NZ_AP023361.1"/>
</dbReference>
<evidence type="ECO:0000313" key="2">
    <source>
        <dbReference type="Proteomes" id="UP000515317"/>
    </source>
</evidence>
<dbReference type="EMBL" id="AP023361">
    <property type="protein sequence ID" value="BCJ91795.1"/>
    <property type="molecule type" value="Genomic_DNA"/>
</dbReference>
<reference evidence="1 2" key="1">
    <citation type="submission" date="2020-08" db="EMBL/GenBank/DDBJ databases">
        <title>Genome sequence of Rhizobiales bacterium strain IZ6.</title>
        <authorList>
            <person name="Nakai R."/>
            <person name="Naganuma T."/>
        </authorList>
    </citation>
    <scope>NUCLEOTIDE SEQUENCE [LARGE SCALE GENOMIC DNA]</scope>
    <source>
        <strain evidence="1 2">IZ6</strain>
    </source>
</reference>
<accession>A0A6S6QW37</accession>
<proteinExistence type="predicted"/>
<name>A0A6S6QW37_9HYPH</name>
<protein>
    <submittedName>
        <fullName evidence="1">Uncharacterized protein</fullName>
    </submittedName>
</protein>
<gene>
    <name evidence="1" type="ORF">IZ6_25300</name>
</gene>
<dbReference type="AlphaFoldDB" id="A0A6S6QW37"/>
<dbReference type="KEGG" id="tso:IZ6_25300"/>
<organism evidence="1 2">
    <name type="scientific">Terrihabitans soli</name>
    <dbReference type="NCBI Taxonomy" id="708113"/>
    <lineage>
        <taxon>Bacteria</taxon>
        <taxon>Pseudomonadati</taxon>
        <taxon>Pseudomonadota</taxon>
        <taxon>Alphaproteobacteria</taxon>
        <taxon>Hyphomicrobiales</taxon>
        <taxon>Terrihabitans</taxon>
    </lineage>
</organism>
<evidence type="ECO:0000313" key="1">
    <source>
        <dbReference type="EMBL" id="BCJ91795.1"/>
    </source>
</evidence>
<keyword evidence="2" id="KW-1185">Reference proteome</keyword>
<dbReference type="Proteomes" id="UP000515317">
    <property type="component" value="Chromosome"/>
</dbReference>
<sequence>MSVIYDVKDLEQDLRETVAEALADEIPAGRVIGVLLMEAWRLRIATSTNLSEVYVDFASAMADVFRTGPRTEAEMFGHSIN</sequence>